<dbReference type="SUPFAM" id="SSF48498">
    <property type="entry name" value="Tetracyclin repressor-like, C-terminal domain"/>
    <property type="match status" value="1"/>
</dbReference>
<dbReference type="InterPro" id="IPR036271">
    <property type="entry name" value="Tet_transcr_reg_TetR-rel_C_sf"/>
</dbReference>
<dbReference type="InterPro" id="IPR039536">
    <property type="entry name" value="TetR_C_Proteobacteria"/>
</dbReference>
<reference evidence="6 7" key="1">
    <citation type="submission" date="2016-01" db="EMBL/GenBank/DDBJ databases">
        <title>The new phylogeny of the genus Mycobacterium.</title>
        <authorList>
            <person name="Tarcisio F."/>
            <person name="Conor M."/>
            <person name="Antonella G."/>
            <person name="Elisabetta G."/>
            <person name="Giulia F.S."/>
            <person name="Sara T."/>
            <person name="Anna F."/>
            <person name="Clotilde B."/>
            <person name="Roberto B."/>
            <person name="Veronica D.S."/>
            <person name="Fabio R."/>
            <person name="Monica P."/>
            <person name="Olivier J."/>
            <person name="Enrico T."/>
            <person name="Nicola S."/>
        </authorList>
    </citation>
    <scope>NUCLEOTIDE SEQUENCE [LARGE SCALE GENOMIC DNA]</scope>
    <source>
        <strain evidence="6 7">DSM 44166</strain>
    </source>
</reference>
<dbReference type="Gene3D" id="1.10.357.10">
    <property type="entry name" value="Tetracycline Repressor, domain 2"/>
    <property type="match status" value="1"/>
</dbReference>
<dbReference type="Pfam" id="PF14246">
    <property type="entry name" value="TetR_C_7"/>
    <property type="match status" value="1"/>
</dbReference>
<dbReference type="PANTHER" id="PTHR30055:SF234">
    <property type="entry name" value="HTH-TYPE TRANSCRIPTIONAL REGULATOR BETI"/>
    <property type="match status" value="1"/>
</dbReference>
<name>A0A1X2ECU7_MYCSZ</name>
<dbReference type="SUPFAM" id="SSF46689">
    <property type="entry name" value="Homeodomain-like"/>
    <property type="match status" value="1"/>
</dbReference>
<dbReference type="RefSeq" id="WP_169726811.1">
    <property type="nucleotide sequence ID" value="NZ_JACKRU010000446.1"/>
</dbReference>
<dbReference type="InterPro" id="IPR009057">
    <property type="entry name" value="Homeodomain-like_sf"/>
</dbReference>
<evidence type="ECO:0000256" key="2">
    <source>
        <dbReference type="ARBA" id="ARBA00023125"/>
    </source>
</evidence>
<dbReference type="AlphaFoldDB" id="A0A1X2ECU7"/>
<organism evidence="6 7">
    <name type="scientific">Mycobacterium szulgai</name>
    <dbReference type="NCBI Taxonomy" id="1787"/>
    <lineage>
        <taxon>Bacteria</taxon>
        <taxon>Bacillati</taxon>
        <taxon>Actinomycetota</taxon>
        <taxon>Actinomycetes</taxon>
        <taxon>Mycobacteriales</taxon>
        <taxon>Mycobacteriaceae</taxon>
        <taxon>Mycobacterium</taxon>
    </lineage>
</organism>
<evidence type="ECO:0000259" key="5">
    <source>
        <dbReference type="PROSITE" id="PS50977"/>
    </source>
</evidence>
<evidence type="ECO:0000313" key="7">
    <source>
        <dbReference type="Proteomes" id="UP000193317"/>
    </source>
</evidence>
<protein>
    <recommendedName>
        <fullName evidence="5">HTH tetR-type domain-containing protein</fullName>
    </recommendedName>
</protein>
<keyword evidence="7" id="KW-1185">Reference proteome</keyword>
<dbReference type="InterPro" id="IPR001647">
    <property type="entry name" value="HTH_TetR"/>
</dbReference>
<dbReference type="InterPro" id="IPR023772">
    <property type="entry name" value="DNA-bd_HTH_TetR-type_CS"/>
</dbReference>
<evidence type="ECO:0000256" key="3">
    <source>
        <dbReference type="ARBA" id="ARBA00023163"/>
    </source>
</evidence>
<dbReference type="PROSITE" id="PS50977">
    <property type="entry name" value="HTH_TETR_2"/>
    <property type="match status" value="1"/>
</dbReference>
<dbReference type="EMBL" id="LQPW01000123">
    <property type="protein sequence ID" value="ORW98177.1"/>
    <property type="molecule type" value="Genomic_DNA"/>
</dbReference>
<dbReference type="Gene3D" id="1.10.10.60">
    <property type="entry name" value="Homeodomain-like"/>
    <property type="match status" value="1"/>
</dbReference>
<keyword evidence="1" id="KW-0805">Transcription regulation</keyword>
<keyword evidence="2 4" id="KW-0238">DNA-binding</keyword>
<keyword evidence="3" id="KW-0804">Transcription</keyword>
<dbReference type="Proteomes" id="UP000193317">
    <property type="component" value="Unassembled WGS sequence"/>
</dbReference>
<dbReference type="PRINTS" id="PR00455">
    <property type="entry name" value="HTHTETR"/>
</dbReference>
<evidence type="ECO:0000313" key="6">
    <source>
        <dbReference type="EMBL" id="ORW98177.1"/>
    </source>
</evidence>
<gene>
    <name evidence="6" type="ORF">AWC27_04210</name>
</gene>
<feature type="DNA-binding region" description="H-T-H motif" evidence="4">
    <location>
        <begin position="36"/>
        <end position="55"/>
    </location>
</feature>
<dbReference type="InterPro" id="IPR050109">
    <property type="entry name" value="HTH-type_TetR-like_transc_reg"/>
</dbReference>
<feature type="domain" description="HTH tetR-type" evidence="5">
    <location>
        <begin position="13"/>
        <end position="73"/>
    </location>
</feature>
<dbReference type="GO" id="GO:0003700">
    <property type="term" value="F:DNA-binding transcription factor activity"/>
    <property type="evidence" value="ECO:0007669"/>
    <property type="project" value="TreeGrafter"/>
</dbReference>
<evidence type="ECO:0000256" key="4">
    <source>
        <dbReference type="PROSITE-ProRule" id="PRU00335"/>
    </source>
</evidence>
<accession>A0A1X2ECU7</accession>
<comment type="caution">
    <text evidence="6">The sequence shown here is derived from an EMBL/GenBank/DDBJ whole genome shotgun (WGS) entry which is preliminary data.</text>
</comment>
<sequence length="203" mass="21852">MINQSNHPGGTDSSRRDRLVDAALVVFARRGVDGASIKDIGAQAGVAPALIYHYFPNKEALLAAAVEKHGFLPEIRAASAIAPSRSASEFLPAMVRGLYARLSERIDLLRVVMARSQTHPEMRAEMAALTGEAETLLAQYLRARVAVGELREHPAETAARTMLFTVVMWRLADAPADELDTVVELMLAGLRVNSPPAQGVADA</sequence>
<dbReference type="PANTHER" id="PTHR30055">
    <property type="entry name" value="HTH-TYPE TRANSCRIPTIONAL REGULATOR RUTR"/>
    <property type="match status" value="1"/>
</dbReference>
<proteinExistence type="predicted"/>
<evidence type="ECO:0000256" key="1">
    <source>
        <dbReference type="ARBA" id="ARBA00023015"/>
    </source>
</evidence>
<dbReference type="Pfam" id="PF00440">
    <property type="entry name" value="TetR_N"/>
    <property type="match status" value="1"/>
</dbReference>
<dbReference type="GO" id="GO:0000976">
    <property type="term" value="F:transcription cis-regulatory region binding"/>
    <property type="evidence" value="ECO:0007669"/>
    <property type="project" value="TreeGrafter"/>
</dbReference>
<dbReference type="PROSITE" id="PS01081">
    <property type="entry name" value="HTH_TETR_1"/>
    <property type="match status" value="1"/>
</dbReference>